<evidence type="ECO:0000313" key="3">
    <source>
        <dbReference type="Proteomes" id="UP000735302"/>
    </source>
</evidence>
<feature type="region of interest" description="Disordered" evidence="1">
    <location>
        <begin position="16"/>
        <end position="57"/>
    </location>
</feature>
<dbReference type="AlphaFoldDB" id="A0AAV3XV66"/>
<comment type="caution">
    <text evidence="2">The sequence shown here is derived from an EMBL/GenBank/DDBJ whole genome shotgun (WGS) entry which is preliminary data.</text>
</comment>
<organism evidence="2 3">
    <name type="scientific">Plakobranchus ocellatus</name>
    <dbReference type="NCBI Taxonomy" id="259542"/>
    <lineage>
        <taxon>Eukaryota</taxon>
        <taxon>Metazoa</taxon>
        <taxon>Spiralia</taxon>
        <taxon>Lophotrochozoa</taxon>
        <taxon>Mollusca</taxon>
        <taxon>Gastropoda</taxon>
        <taxon>Heterobranchia</taxon>
        <taxon>Euthyneura</taxon>
        <taxon>Panpulmonata</taxon>
        <taxon>Sacoglossa</taxon>
        <taxon>Placobranchoidea</taxon>
        <taxon>Plakobranchidae</taxon>
        <taxon>Plakobranchus</taxon>
    </lineage>
</organism>
<gene>
    <name evidence="2" type="ORF">PoB_000016400</name>
</gene>
<proteinExistence type="predicted"/>
<evidence type="ECO:0000313" key="2">
    <source>
        <dbReference type="EMBL" id="GFN73658.1"/>
    </source>
</evidence>
<name>A0AAV3XV66_9GAST</name>
<accession>A0AAV3XV66</accession>
<sequence>MNIFTLPLLPDADARANQLCPAPCSSQDREGRDRDVTSSMTRSERREPKNSHRTENTYISPLARLKLCDARGKGGAAVAGAGPSLQDRGYGDVWSGGMVIPSMTFESTRPAMIASKSS</sequence>
<dbReference type="EMBL" id="BLXT01000021">
    <property type="protein sequence ID" value="GFN73658.1"/>
    <property type="molecule type" value="Genomic_DNA"/>
</dbReference>
<reference evidence="2 3" key="1">
    <citation type="journal article" date="2021" name="Elife">
        <title>Chloroplast acquisition without the gene transfer in kleptoplastic sea slugs, Plakobranchus ocellatus.</title>
        <authorList>
            <person name="Maeda T."/>
            <person name="Takahashi S."/>
            <person name="Yoshida T."/>
            <person name="Shimamura S."/>
            <person name="Takaki Y."/>
            <person name="Nagai Y."/>
            <person name="Toyoda A."/>
            <person name="Suzuki Y."/>
            <person name="Arimoto A."/>
            <person name="Ishii H."/>
            <person name="Satoh N."/>
            <person name="Nishiyama T."/>
            <person name="Hasebe M."/>
            <person name="Maruyama T."/>
            <person name="Minagawa J."/>
            <person name="Obokata J."/>
            <person name="Shigenobu S."/>
        </authorList>
    </citation>
    <scope>NUCLEOTIDE SEQUENCE [LARGE SCALE GENOMIC DNA]</scope>
</reference>
<evidence type="ECO:0000256" key="1">
    <source>
        <dbReference type="SAM" id="MobiDB-lite"/>
    </source>
</evidence>
<keyword evidence="3" id="KW-1185">Reference proteome</keyword>
<protein>
    <submittedName>
        <fullName evidence="2">Uncharacterized protein</fullName>
    </submittedName>
</protein>
<dbReference type="Proteomes" id="UP000735302">
    <property type="component" value="Unassembled WGS sequence"/>
</dbReference>
<feature type="compositionally biased region" description="Basic and acidic residues" evidence="1">
    <location>
        <begin position="27"/>
        <end position="55"/>
    </location>
</feature>